<protein>
    <submittedName>
        <fullName evidence="1">UspA domain protein</fullName>
    </submittedName>
</protein>
<gene>
    <name evidence="1" type="ordered locus">Caul_2983</name>
</gene>
<proteinExistence type="predicted"/>
<reference evidence="1" key="1">
    <citation type="submission" date="2008-01" db="EMBL/GenBank/DDBJ databases">
        <title>Complete sequence of chromosome of Caulobacter sp. K31.</title>
        <authorList>
            <consortium name="US DOE Joint Genome Institute"/>
            <person name="Copeland A."/>
            <person name="Lucas S."/>
            <person name="Lapidus A."/>
            <person name="Barry K."/>
            <person name="Glavina del Rio T."/>
            <person name="Dalin E."/>
            <person name="Tice H."/>
            <person name="Pitluck S."/>
            <person name="Bruce D."/>
            <person name="Goodwin L."/>
            <person name="Thompson L.S."/>
            <person name="Brettin T."/>
            <person name="Detter J.C."/>
            <person name="Han C."/>
            <person name="Schmutz J."/>
            <person name="Larimer F."/>
            <person name="Land M."/>
            <person name="Hauser L."/>
            <person name="Kyrpides N."/>
            <person name="Kim E."/>
            <person name="Stephens C."/>
            <person name="Richardson P."/>
        </authorList>
    </citation>
    <scope>NUCLEOTIDE SEQUENCE [LARGE SCALE GENOMIC DNA]</scope>
    <source>
        <strain evidence="1">K31</strain>
    </source>
</reference>
<dbReference type="Gene3D" id="3.40.50.12370">
    <property type="match status" value="1"/>
</dbReference>
<dbReference type="STRING" id="366602.Caul_2983"/>
<dbReference type="SUPFAM" id="SSF52402">
    <property type="entry name" value="Adenine nucleotide alpha hydrolases-like"/>
    <property type="match status" value="1"/>
</dbReference>
<dbReference type="HOGENOM" id="CLU_049301_5_0_5"/>
<dbReference type="EMBL" id="CP000927">
    <property type="protein sequence ID" value="ABZ72110.1"/>
    <property type="molecule type" value="Genomic_DNA"/>
</dbReference>
<dbReference type="OrthoDB" id="9804721at2"/>
<evidence type="ECO:0000313" key="1">
    <source>
        <dbReference type="EMBL" id="ABZ72110.1"/>
    </source>
</evidence>
<sequence>MSFASILTVLTGVNDDALALLSAAHMARAAHGQVKAVLAPPLAVVGDWAAMPDGFGAPAALLEASRQAQADLRRGVEAMARDITQQLGLESDENAGRIVLVEEQSALALDLSRLTLFTDLVVVGRVTLVSLGLWSGLLADALLLAQTPILVISAAPGDFAAPAAIAWNGSPAAARAVRAAIPLLKAASRVVILQDPAHLRARDRENAQPERLADYLRLHGVNNLEVRSLAGGSRGDGLARQAQACEAGLLVAGAFEHSRLREDILGGITASLIAESRTLNLLLAH</sequence>
<dbReference type="KEGG" id="cak:Caul_2983"/>
<accession>B0T0N1</accession>
<organism evidence="1">
    <name type="scientific">Caulobacter sp. (strain K31)</name>
    <dbReference type="NCBI Taxonomy" id="366602"/>
    <lineage>
        <taxon>Bacteria</taxon>
        <taxon>Pseudomonadati</taxon>
        <taxon>Pseudomonadota</taxon>
        <taxon>Alphaproteobacteria</taxon>
        <taxon>Caulobacterales</taxon>
        <taxon>Caulobacteraceae</taxon>
        <taxon>Caulobacter</taxon>
    </lineage>
</organism>
<dbReference type="AlphaFoldDB" id="B0T0N1"/>
<name>B0T0N1_CAUSK</name>
<dbReference type="eggNOG" id="COG0589">
    <property type="taxonomic scope" value="Bacteria"/>
</dbReference>